<dbReference type="Gene3D" id="2.80.10.50">
    <property type="match status" value="1"/>
</dbReference>
<dbReference type="SUPFAM" id="SSF50965">
    <property type="entry name" value="Galactose oxidase, central domain"/>
    <property type="match status" value="1"/>
</dbReference>
<protein>
    <submittedName>
        <fullName evidence="6">DUF4215 domain-containing protein</fullName>
    </submittedName>
</protein>
<organism evidence="6 7">
    <name type="scientific">Nannocystis punicea</name>
    <dbReference type="NCBI Taxonomy" id="2995304"/>
    <lineage>
        <taxon>Bacteria</taxon>
        <taxon>Pseudomonadati</taxon>
        <taxon>Myxococcota</taxon>
        <taxon>Polyangia</taxon>
        <taxon>Nannocystales</taxon>
        <taxon>Nannocystaceae</taxon>
        <taxon>Nannocystis</taxon>
    </lineage>
</organism>
<dbReference type="Proteomes" id="UP001164459">
    <property type="component" value="Chromosome"/>
</dbReference>
<dbReference type="EMBL" id="CP114040">
    <property type="protein sequence ID" value="WAS89904.1"/>
    <property type="molecule type" value="Genomic_DNA"/>
</dbReference>
<keyword evidence="2" id="KW-0677">Repeat</keyword>
<evidence type="ECO:0000256" key="2">
    <source>
        <dbReference type="ARBA" id="ARBA00022737"/>
    </source>
</evidence>
<evidence type="ECO:0000256" key="5">
    <source>
        <dbReference type="SAM" id="SignalP"/>
    </source>
</evidence>
<sequence length="484" mass="50672">MSNAYLPARATRRTALCLGPWLLIATACPSDGTTTTDSATSDPTTTTSTSGTTEPDATTTTTSDTPTGTDPTSEPPTSTSTGPAPAVCGDGVVADSEVCDDGNDEPDDGCNKKCEKTGAVLWTYTHNGAADEDDIMGAVAIDPTGKIIIVGNEGVTPADTDMLLIALNPDGTELWKKTYPDMNGLPNYFNAVVLGDDGTIYAAGVEQTVKDVASPVVRSFDPDGNEGWTFIEPPADMLDASISGLLLADGELYSTGGEGLTDKSAQLVVRRHDLATGEAEWKAATQAGFAYANGNGIVKTADGVLVAGLVQDDKYLSRPLIVVVDDGGTIVSEEVEDHPGGAWFDAEAVGAGGDIALVGRRMPEGVTGYDFGLRRVGPDLTVQWTDIYDHEFLYGTGFGLGVGPDERIFAAGFHVAPGQFNDVFGALYAGDGARLWTHTYNNDDIDLYDEGRDAAWGPDFLILAGNSDVLGEGANLWVRAFKAD</sequence>
<accession>A0ABY7GSR2</accession>
<name>A0ABY7GSR2_9BACT</name>
<reference evidence="6" key="1">
    <citation type="submission" date="2022-11" db="EMBL/GenBank/DDBJ databases">
        <title>Minimal conservation of predation-associated metabolite biosynthetic gene clusters underscores biosynthetic potential of Myxococcota including descriptions for ten novel species: Archangium lansinium sp. nov., Myxococcus landrumus sp. nov., Nannocystis bai.</title>
        <authorList>
            <person name="Ahearne A."/>
            <person name="Stevens C."/>
            <person name="Dowd S."/>
        </authorList>
    </citation>
    <scope>NUCLEOTIDE SEQUENCE</scope>
    <source>
        <strain evidence="6">Fl3</strain>
    </source>
</reference>
<gene>
    <name evidence="6" type="ORF">O0S08_27235</name>
</gene>
<keyword evidence="1 5" id="KW-0732">Signal</keyword>
<evidence type="ECO:0000313" key="7">
    <source>
        <dbReference type="Proteomes" id="UP001164459"/>
    </source>
</evidence>
<feature type="compositionally biased region" description="Low complexity" evidence="4">
    <location>
        <begin position="31"/>
        <end position="86"/>
    </location>
</feature>
<proteinExistence type="predicted"/>
<dbReference type="InterPro" id="IPR011936">
    <property type="entry name" value="Myxo_disulph_rpt"/>
</dbReference>
<evidence type="ECO:0000256" key="1">
    <source>
        <dbReference type="ARBA" id="ARBA00022729"/>
    </source>
</evidence>
<keyword evidence="3" id="KW-1015">Disulfide bond</keyword>
<evidence type="ECO:0000256" key="3">
    <source>
        <dbReference type="ARBA" id="ARBA00023157"/>
    </source>
</evidence>
<feature type="chain" id="PRO_5046683344" evidence="5">
    <location>
        <begin position="33"/>
        <end position="484"/>
    </location>
</feature>
<feature type="signal peptide" evidence="5">
    <location>
        <begin position="1"/>
        <end position="32"/>
    </location>
</feature>
<dbReference type="InterPro" id="IPR011043">
    <property type="entry name" value="Gal_Oxase/kelch_b-propeller"/>
</dbReference>
<feature type="region of interest" description="Disordered" evidence="4">
    <location>
        <begin position="31"/>
        <end position="89"/>
    </location>
</feature>
<keyword evidence="7" id="KW-1185">Reference proteome</keyword>
<evidence type="ECO:0000256" key="4">
    <source>
        <dbReference type="SAM" id="MobiDB-lite"/>
    </source>
</evidence>
<evidence type="ECO:0000313" key="6">
    <source>
        <dbReference type="EMBL" id="WAS89904.1"/>
    </source>
</evidence>
<dbReference type="NCBIfam" id="TIGR02232">
    <property type="entry name" value="myxo_disulf_rpt"/>
    <property type="match status" value="1"/>
</dbReference>
<dbReference type="Pfam" id="PF13948">
    <property type="entry name" value="DUF4215"/>
    <property type="match status" value="1"/>
</dbReference>
<dbReference type="RefSeq" id="WP_269032219.1">
    <property type="nucleotide sequence ID" value="NZ_CP114040.1"/>
</dbReference>